<accession>A0A9D5BZU3</accession>
<comment type="similarity">
    <text evidence="2">Belongs to the RLP family.</text>
</comment>
<sequence length="1122" mass="125160">MAPPTPPKSIFTALFFVVVVLVTSQLSLLIHAQLQSSSYDHHHSNTSTMITTTTTTKSCLETERQALIQFKRGLSDPDNRLSSWIGDHCCSWEGIACSSKFMTGHVVKLDLHNPQIFPVYGFYSYAPIGKFKPLGGKLDPSLLDLKHLQFLDLSNNDFNGIRIPEFIGSFKELKYLNLSSAGFLGIIPHHLGNLSTLHSLDLSYNYYYNYFQRLSMDNAHWLSGLTSLKYLNLSYVDMYQASNWLHSLNMLPSLLEIRLFHCNLYPPNSLSLPFVNFTSLSTLDLRWANINSTIPNWLFNLSSLEYLYLGFNEFQGQIPANIGNLTSLKVLDLSYSFQGDDVQIPTTLGNLCNLDTLVLSDLNLSRESDKLGRIFSAGCLKHSLVELDLSYTSLDGSLPEWLKNLTNLKSLDLSDNKINTTLPSWLYKLGRMENLNLRSNALQGRDIPANIGDFMSSLKILDLSNNDPGLSLPTTLGNLCKLQELSLSGLNLSKEAATIKQIFSGCILQSLRKLSLARSYLQGDMPDWIGGLKNLEMLDLSSNQINSTLPPWLFNLTTISYLELSDNDFQGSIPSLFENMISLEILYLGGNSHLEGPIPVTLGNLCKLRFLQLNSINISQNFHDFGNIFSGCIRNSLQGLYLSNTSLSGHFPDEISNLKSLTYLDIGQNSLSGSIPTTIGSLSSLHHLNLSNNQLSGAIPKSLGQLSYLTYLDLEHNNLESLSTEDHLAIPFTLCTLRYTEVLDFSWNHLSGGLPNCWSNDSGFLVLDFSNNNISGGIPNSVCSIDGLESLHLSNNNLSGVFPTSLRKCKHLVTLDLSHNNFHGSIPHWIGESLPNLEILNLKSNKFSSYLPPQLSTLARVHILDLSHNNFTGSIPKKFGNFNAMKISNGERGSLYSYIGDYYMENVLFVTKGKEQKFERILRLINVMDLSYNSLCGSIPEELTDLSGLQSLNLSGNHLTGEITSKIGKLHELESLDLSRNNIAGAIPSSLDSLDSLGRLNLSHNNLSGKIPSGKHLDTFNDPSIYIGNYNLCGPPLLVNCSEEKLEPQTPSSDGQEKDVWLYLGIGSGFVTGLWSVFVIMLFKKTWRVAYFRCLDDIYDRVYVLVVVNFTRFKRKFQKQEN</sequence>
<dbReference type="InterPro" id="IPR003591">
    <property type="entry name" value="Leu-rich_rpt_typical-subtyp"/>
</dbReference>
<keyword evidence="10" id="KW-0325">Glycoprotein</keyword>
<evidence type="ECO:0000259" key="13">
    <source>
        <dbReference type="Pfam" id="PF08263"/>
    </source>
</evidence>
<dbReference type="EMBL" id="JAGGNH010000009">
    <property type="protein sequence ID" value="KAJ0963860.1"/>
    <property type="molecule type" value="Genomic_DNA"/>
</dbReference>
<dbReference type="Gene3D" id="3.80.10.10">
    <property type="entry name" value="Ribonuclease Inhibitor"/>
    <property type="match status" value="6"/>
</dbReference>
<keyword evidence="3" id="KW-1003">Cell membrane</keyword>
<name>A0A9D5BZU3_9LILI</name>
<dbReference type="FunFam" id="3.80.10.10:FF:000041">
    <property type="entry name" value="LRR receptor-like serine/threonine-protein kinase ERECTA"/>
    <property type="match status" value="2"/>
</dbReference>
<dbReference type="Pfam" id="PF13855">
    <property type="entry name" value="LRR_8"/>
    <property type="match status" value="2"/>
</dbReference>
<evidence type="ECO:0000256" key="4">
    <source>
        <dbReference type="ARBA" id="ARBA00022614"/>
    </source>
</evidence>
<evidence type="ECO:0000313" key="15">
    <source>
        <dbReference type="EMBL" id="KAJ0963860.1"/>
    </source>
</evidence>
<evidence type="ECO:0000259" key="14">
    <source>
        <dbReference type="Pfam" id="PF23598"/>
    </source>
</evidence>
<protein>
    <recommendedName>
        <fullName evidence="17">Leucine-rich repeat-containing N-terminal plant-type domain-containing protein</fullName>
    </recommendedName>
</protein>
<feature type="signal peptide" evidence="12">
    <location>
        <begin position="1"/>
        <end position="32"/>
    </location>
</feature>
<evidence type="ECO:0000256" key="11">
    <source>
        <dbReference type="SAM" id="Phobius"/>
    </source>
</evidence>
<dbReference type="SUPFAM" id="SSF52047">
    <property type="entry name" value="RNI-like"/>
    <property type="match status" value="2"/>
</dbReference>
<dbReference type="SMART" id="SM00369">
    <property type="entry name" value="LRR_TYP"/>
    <property type="match status" value="13"/>
</dbReference>
<dbReference type="InterPro" id="IPR032675">
    <property type="entry name" value="LRR_dom_sf"/>
</dbReference>
<dbReference type="Pfam" id="PF08263">
    <property type="entry name" value="LRRNT_2"/>
    <property type="match status" value="1"/>
</dbReference>
<feature type="chain" id="PRO_5039500667" description="Leucine-rich repeat-containing N-terminal plant-type domain-containing protein" evidence="12">
    <location>
        <begin position="33"/>
        <end position="1122"/>
    </location>
</feature>
<evidence type="ECO:0000256" key="2">
    <source>
        <dbReference type="ARBA" id="ARBA00009592"/>
    </source>
</evidence>
<keyword evidence="8 11" id="KW-1133">Transmembrane helix</keyword>
<evidence type="ECO:0000256" key="12">
    <source>
        <dbReference type="SAM" id="SignalP"/>
    </source>
</evidence>
<feature type="domain" description="Disease resistance R13L4/SHOC-2-like LRR" evidence="14">
    <location>
        <begin position="639"/>
        <end position="869"/>
    </location>
</feature>
<keyword evidence="16" id="KW-1185">Reference proteome</keyword>
<dbReference type="Pfam" id="PF23598">
    <property type="entry name" value="LRR_14"/>
    <property type="match status" value="1"/>
</dbReference>
<dbReference type="FunFam" id="3.80.10.10:FF:000095">
    <property type="entry name" value="LRR receptor-like serine/threonine-protein kinase GSO1"/>
    <property type="match status" value="1"/>
</dbReference>
<dbReference type="InterPro" id="IPR013210">
    <property type="entry name" value="LRR_N_plant-typ"/>
</dbReference>
<gene>
    <name evidence="15" type="ORF">J5N97_028982</name>
</gene>
<reference evidence="15" key="1">
    <citation type="submission" date="2021-03" db="EMBL/GenBank/DDBJ databases">
        <authorList>
            <person name="Li Z."/>
            <person name="Yang C."/>
        </authorList>
    </citation>
    <scope>NUCLEOTIDE SEQUENCE</scope>
    <source>
        <strain evidence="15">Dzin_1.0</strain>
        <tissue evidence="15">Leaf</tissue>
    </source>
</reference>
<dbReference type="InterPro" id="IPR055414">
    <property type="entry name" value="LRR_R13L4/SHOC2-like"/>
</dbReference>
<dbReference type="Proteomes" id="UP001085076">
    <property type="component" value="Miscellaneous, Linkage group lg09"/>
</dbReference>
<dbReference type="AlphaFoldDB" id="A0A9D5BZU3"/>
<dbReference type="PANTHER" id="PTHR48063:SF112">
    <property type="entry name" value="RECEPTOR LIKE PROTEIN 30-LIKE"/>
    <property type="match status" value="1"/>
</dbReference>
<keyword evidence="4" id="KW-0433">Leucine-rich repeat</keyword>
<feature type="transmembrane region" description="Helical" evidence="11">
    <location>
        <begin position="1060"/>
        <end position="1083"/>
    </location>
</feature>
<dbReference type="InterPro" id="IPR046956">
    <property type="entry name" value="RLP23-like"/>
</dbReference>
<dbReference type="FunFam" id="3.80.10.10:FF:000111">
    <property type="entry name" value="LRR receptor-like serine/threonine-protein kinase ERECTA"/>
    <property type="match status" value="1"/>
</dbReference>
<evidence type="ECO:0008006" key="17">
    <source>
        <dbReference type="Google" id="ProtNLM"/>
    </source>
</evidence>
<dbReference type="SMART" id="SM00365">
    <property type="entry name" value="LRR_SD22"/>
    <property type="match status" value="7"/>
</dbReference>
<keyword evidence="9 11" id="KW-0472">Membrane</keyword>
<evidence type="ECO:0000256" key="6">
    <source>
        <dbReference type="ARBA" id="ARBA00022729"/>
    </source>
</evidence>
<keyword evidence="5 11" id="KW-0812">Transmembrane</keyword>
<organism evidence="15 16">
    <name type="scientific">Dioscorea zingiberensis</name>
    <dbReference type="NCBI Taxonomy" id="325984"/>
    <lineage>
        <taxon>Eukaryota</taxon>
        <taxon>Viridiplantae</taxon>
        <taxon>Streptophyta</taxon>
        <taxon>Embryophyta</taxon>
        <taxon>Tracheophyta</taxon>
        <taxon>Spermatophyta</taxon>
        <taxon>Magnoliopsida</taxon>
        <taxon>Liliopsida</taxon>
        <taxon>Dioscoreales</taxon>
        <taxon>Dioscoreaceae</taxon>
        <taxon>Dioscorea</taxon>
    </lineage>
</organism>
<keyword evidence="7" id="KW-0677">Repeat</keyword>
<evidence type="ECO:0000256" key="1">
    <source>
        <dbReference type="ARBA" id="ARBA00004251"/>
    </source>
</evidence>
<comment type="subcellular location">
    <subcellularLocation>
        <location evidence="1">Cell membrane</location>
        <topology evidence="1">Single-pass type I membrane protein</topology>
    </subcellularLocation>
</comment>
<dbReference type="InterPro" id="IPR001611">
    <property type="entry name" value="Leu-rich_rpt"/>
</dbReference>
<dbReference type="GO" id="GO:0005886">
    <property type="term" value="C:plasma membrane"/>
    <property type="evidence" value="ECO:0007669"/>
    <property type="project" value="UniProtKB-SubCell"/>
</dbReference>
<evidence type="ECO:0000256" key="3">
    <source>
        <dbReference type="ARBA" id="ARBA00022475"/>
    </source>
</evidence>
<evidence type="ECO:0000256" key="7">
    <source>
        <dbReference type="ARBA" id="ARBA00022737"/>
    </source>
</evidence>
<evidence type="ECO:0000256" key="10">
    <source>
        <dbReference type="ARBA" id="ARBA00023180"/>
    </source>
</evidence>
<evidence type="ECO:0000256" key="8">
    <source>
        <dbReference type="ARBA" id="ARBA00022989"/>
    </source>
</evidence>
<evidence type="ECO:0000256" key="9">
    <source>
        <dbReference type="ARBA" id="ARBA00023136"/>
    </source>
</evidence>
<dbReference type="PROSITE" id="PS51450">
    <property type="entry name" value="LRR"/>
    <property type="match status" value="4"/>
</dbReference>
<dbReference type="SUPFAM" id="SSF52058">
    <property type="entry name" value="L domain-like"/>
    <property type="match status" value="1"/>
</dbReference>
<dbReference type="PRINTS" id="PR00019">
    <property type="entry name" value="LEURICHRPT"/>
</dbReference>
<feature type="domain" description="Leucine-rich repeat-containing N-terminal plant-type" evidence="13">
    <location>
        <begin position="61"/>
        <end position="98"/>
    </location>
</feature>
<dbReference type="PANTHER" id="PTHR48063">
    <property type="entry name" value="LRR RECEPTOR-LIKE KINASE"/>
    <property type="match status" value="1"/>
</dbReference>
<reference evidence="15" key="2">
    <citation type="journal article" date="2022" name="Hortic Res">
        <title>The genome of Dioscorea zingiberensis sheds light on the biosynthesis, origin and evolution of the medicinally important diosgenin saponins.</title>
        <authorList>
            <person name="Li Y."/>
            <person name="Tan C."/>
            <person name="Li Z."/>
            <person name="Guo J."/>
            <person name="Li S."/>
            <person name="Chen X."/>
            <person name="Wang C."/>
            <person name="Dai X."/>
            <person name="Yang H."/>
            <person name="Song W."/>
            <person name="Hou L."/>
            <person name="Xu J."/>
            <person name="Tong Z."/>
            <person name="Xu A."/>
            <person name="Yuan X."/>
            <person name="Wang W."/>
            <person name="Yang Q."/>
            <person name="Chen L."/>
            <person name="Sun Z."/>
            <person name="Wang K."/>
            <person name="Pan B."/>
            <person name="Chen J."/>
            <person name="Bao Y."/>
            <person name="Liu F."/>
            <person name="Qi X."/>
            <person name="Gang D.R."/>
            <person name="Wen J."/>
            <person name="Li J."/>
        </authorList>
    </citation>
    <scope>NUCLEOTIDE SEQUENCE</scope>
    <source>
        <strain evidence="15">Dzin_1.0</strain>
    </source>
</reference>
<evidence type="ECO:0000313" key="16">
    <source>
        <dbReference type="Proteomes" id="UP001085076"/>
    </source>
</evidence>
<proteinExistence type="inferred from homology"/>
<dbReference type="Pfam" id="PF00560">
    <property type="entry name" value="LRR_1"/>
    <property type="match status" value="6"/>
</dbReference>
<dbReference type="OrthoDB" id="1433175at2759"/>
<keyword evidence="6 12" id="KW-0732">Signal</keyword>
<evidence type="ECO:0000256" key="5">
    <source>
        <dbReference type="ARBA" id="ARBA00022692"/>
    </source>
</evidence>
<comment type="caution">
    <text evidence="15">The sequence shown here is derived from an EMBL/GenBank/DDBJ whole genome shotgun (WGS) entry which is preliminary data.</text>
</comment>